<dbReference type="Proteomes" id="UP000020773">
    <property type="component" value="Unassembled WGS sequence"/>
</dbReference>
<name>A0A015U335_BACFG</name>
<reference evidence="14 15" key="1">
    <citation type="submission" date="2014-02" db="EMBL/GenBank/DDBJ databases">
        <authorList>
            <person name="Sears C."/>
            <person name="Carroll K."/>
            <person name="Sack B.R."/>
            <person name="Qadri F."/>
            <person name="Myers L.L."/>
            <person name="Chung G.-T."/>
            <person name="Escheverria P."/>
            <person name="Fraser C.M."/>
            <person name="Sadzewicz L."/>
            <person name="Shefchek K.A."/>
            <person name="Tallon L."/>
            <person name="Das S.P."/>
            <person name="Daugherty S."/>
            <person name="Mongodin E.F."/>
        </authorList>
    </citation>
    <scope>NUCLEOTIDE SEQUENCE [LARGE SCALE GENOMIC DNA]</scope>
    <source>
        <strain evidence="15">3998T(B)3</strain>
    </source>
</reference>
<keyword evidence="3 12" id="KW-0963">Cytoplasm</keyword>
<dbReference type="SUPFAM" id="SSF55205">
    <property type="entry name" value="EPT/RTPC-like"/>
    <property type="match status" value="1"/>
</dbReference>
<dbReference type="EMBL" id="JGDB01000258">
    <property type="protein sequence ID" value="EXY89172.1"/>
    <property type="molecule type" value="Genomic_DNA"/>
</dbReference>
<comment type="pathway">
    <text evidence="2 12">Cell wall biogenesis; peptidoglycan biosynthesis.</text>
</comment>
<dbReference type="InterPro" id="IPR013792">
    <property type="entry name" value="RNA3'P_cycl/enolpyr_Trfase_a/b"/>
</dbReference>
<accession>A0A015U335</accession>
<feature type="active site" description="Proton donor" evidence="12">
    <location>
        <position position="121"/>
    </location>
</feature>
<evidence type="ECO:0000256" key="3">
    <source>
        <dbReference type="ARBA" id="ARBA00022490"/>
    </source>
</evidence>
<proteinExistence type="inferred from homology"/>
<comment type="subcellular location">
    <subcellularLocation>
        <location evidence="1 12">Cytoplasm</location>
    </subcellularLocation>
</comment>
<dbReference type="InterPro" id="IPR036968">
    <property type="entry name" value="Enolpyruvate_Tfrase_sf"/>
</dbReference>
<dbReference type="NCBIfam" id="TIGR01072">
    <property type="entry name" value="murA"/>
    <property type="match status" value="1"/>
</dbReference>
<dbReference type="EC" id="2.5.1.7" evidence="12"/>
<comment type="function">
    <text evidence="12">Cell wall formation. Adds enolpyruvyl to UDP-N-acetylglucosamine.</text>
</comment>
<evidence type="ECO:0000256" key="1">
    <source>
        <dbReference type="ARBA" id="ARBA00004496"/>
    </source>
</evidence>
<keyword evidence="8 12" id="KW-0131">Cell cycle</keyword>
<comment type="catalytic activity">
    <reaction evidence="11 12">
        <text>phosphoenolpyruvate + UDP-N-acetyl-alpha-D-glucosamine = UDP-N-acetyl-3-O-(1-carboxyvinyl)-alpha-D-glucosamine + phosphate</text>
        <dbReference type="Rhea" id="RHEA:18681"/>
        <dbReference type="ChEBI" id="CHEBI:43474"/>
        <dbReference type="ChEBI" id="CHEBI:57705"/>
        <dbReference type="ChEBI" id="CHEBI:58702"/>
        <dbReference type="ChEBI" id="CHEBI:68483"/>
        <dbReference type="EC" id="2.5.1.7"/>
    </reaction>
</comment>
<dbReference type="SMR" id="A0A015U335"/>
<evidence type="ECO:0000256" key="10">
    <source>
        <dbReference type="ARBA" id="ARBA00038367"/>
    </source>
</evidence>
<dbReference type="GO" id="GO:0005737">
    <property type="term" value="C:cytoplasm"/>
    <property type="evidence" value="ECO:0007669"/>
    <property type="project" value="UniProtKB-SubCell"/>
</dbReference>
<comment type="similarity">
    <text evidence="10 12">Belongs to the EPSP synthase family. MurA subfamily.</text>
</comment>
<dbReference type="CDD" id="cd01555">
    <property type="entry name" value="UdpNAET"/>
    <property type="match status" value="1"/>
</dbReference>
<dbReference type="HAMAP" id="MF_00111">
    <property type="entry name" value="MurA"/>
    <property type="match status" value="1"/>
</dbReference>
<dbReference type="PATRIC" id="fig|1339316.3.peg.3984"/>
<evidence type="ECO:0000259" key="13">
    <source>
        <dbReference type="Pfam" id="PF00275"/>
    </source>
</evidence>
<evidence type="ECO:0000256" key="4">
    <source>
        <dbReference type="ARBA" id="ARBA00022618"/>
    </source>
</evidence>
<evidence type="ECO:0000256" key="6">
    <source>
        <dbReference type="ARBA" id="ARBA00022960"/>
    </source>
</evidence>
<evidence type="ECO:0000256" key="9">
    <source>
        <dbReference type="ARBA" id="ARBA00023316"/>
    </source>
</evidence>
<comment type="caution">
    <text evidence="12">Lacks conserved residue(s) required for the propagation of feature annotation.</text>
</comment>
<gene>
    <name evidence="12 14" type="primary">murA</name>
    <name evidence="14" type="ORF">M125_4203</name>
</gene>
<organism evidence="14 15">
    <name type="scientific">Bacteroides fragilis str. 3998T(B)3</name>
    <dbReference type="NCBI Taxonomy" id="1339316"/>
    <lineage>
        <taxon>Bacteria</taxon>
        <taxon>Pseudomonadati</taxon>
        <taxon>Bacteroidota</taxon>
        <taxon>Bacteroidia</taxon>
        <taxon>Bacteroidales</taxon>
        <taxon>Bacteroidaceae</taxon>
        <taxon>Bacteroides</taxon>
    </lineage>
</organism>
<dbReference type="UniPathway" id="UPA00219"/>
<evidence type="ECO:0000256" key="5">
    <source>
        <dbReference type="ARBA" id="ARBA00022679"/>
    </source>
</evidence>
<keyword evidence="4 12" id="KW-0132">Cell division</keyword>
<dbReference type="GO" id="GO:0071555">
    <property type="term" value="P:cell wall organization"/>
    <property type="evidence" value="ECO:0007669"/>
    <property type="project" value="UniProtKB-KW"/>
</dbReference>
<keyword evidence="6 12" id="KW-0133">Cell shape</keyword>
<dbReference type="GO" id="GO:0051301">
    <property type="term" value="P:cell division"/>
    <property type="evidence" value="ECO:0007669"/>
    <property type="project" value="UniProtKB-KW"/>
</dbReference>
<dbReference type="GO" id="GO:0008360">
    <property type="term" value="P:regulation of cell shape"/>
    <property type="evidence" value="ECO:0007669"/>
    <property type="project" value="UniProtKB-KW"/>
</dbReference>
<dbReference type="Pfam" id="PF00275">
    <property type="entry name" value="EPSP_synthase"/>
    <property type="match status" value="1"/>
</dbReference>
<dbReference type="Gene3D" id="3.65.10.10">
    <property type="entry name" value="Enolpyruvate transferase domain"/>
    <property type="match status" value="2"/>
</dbReference>
<keyword evidence="9 12" id="KW-0961">Cell wall biogenesis/degradation</keyword>
<evidence type="ECO:0000256" key="2">
    <source>
        <dbReference type="ARBA" id="ARBA00004752"/>
    </source>
</evidence>
<feature type="domain" description="Enolpyruvate transferase" evidence="13">
    <location>
        <begin position="7"/>
        <end position="423"/>
    </location>
</feature>
<dbReference type="AlphaFoldDB" id="A0A015U335"/>
<evidence type="ECO:0000256" key="8">
    <source>
        <dbReference type="ARBA" id="ARBA00023306"/>
    </source>
</evidence>
<evidence type="ECO:0000256" key="12">
    <source>
        <dbReference type="HAMAP-Rule" id="MF_00111"/>
    </source>
</evidence>
<dbReference type="RefSeq" id="WP_005790583.1">
    <property type="nucleotide sequence ID" value="NZ_JGDB01000258.1"/>
</dbReference>
<dbReference type="PANTHER" id="PTHR43783">
    <property type="entry name" value="UDP-N-ACETYLGLUCOSAMINE 1-CARBOXYVINYLTRANSFERASE"/>
    <property type="match status" value="1"/>
</dbReference>
<dbReference type="GO" id="GO:0008760">
    <property type="term" value="F:UDP-N-acetylglucosamine 1-carboxyvinyltransferase activity"/>
    <property type="evidence" value="ECO:0007669"/>
    <property type="project" value="UniProtKB-UniRule"/>
</dbReference>
<keyword evidence="5 12" id="KW-0808">Transferase</keyword>
<dbReference type="GO" id="GO:0009252">
    <property type="term" value="P:peptidoglycan biosynthetic process"/>
    <property type="evidence" value="ECO:0007669"/>
    <property type="project" value="UniProtKB-UniRule"/>
</dbReference>
<dbReference type="PANTHER" id="PTHR43783:SF1">
    <property type="entry name" value="UDP-N-ACETYLGLUCOSAMINE 1-CARBOXYVINYLTRANSFERASE"/>
    <property type="match status" value="1"/>
</dbReference>
<evidence type="ECO:0000256" key="7">
    <source>
        <dbReference type="ARBA" id="ARBA00022984"/>
    </source>
</evidence>
<comment type="caution">
    <text evidence="14">The sequence shown here is derived from an EMBL/GenBank/DDBJ whole genome shotgun (WGS) entry which is preliminary data.</text>
</comment>
<dbReference type="InterPro" id="IPR005750">
    <property type="entry name" value="UDP_GlcNAc_COvinyl_MurA"/>
</dbReference>
<feature type="binding site" evidence="12">
    <location>
        <position position="341"/>
    </location>
    <ligand>
        <name>UDP-N-acetyl-alpha-D-glucosamine</name>
        <dbReference type="ChEBI" id="CHEBI:57705"/>
    </ligand>
</feature>
<dbReference type="NCBIfam" id="NF006873">
    <property type="entry name" value="PRK09369.1"/>
    <property type="match status" value="1"/>
</dbReference>
<evidence type="ECO:0000256" key="11">
    <source>
        <dbReference type="ARBA" id="ARBA00047527"/>
    </source>
</evidence>
<evidence type="ECO:0000313" key="15">
    <source>
        <dbReference type="Proteomes" id="UP000020773"/>
    </source>
</evidence>
<evidence type="ECO:0000313" key="14">
    <source>
        <dbReference type="EMBL" id="EXY89172.1"/>
    </source>
</evidence>
<dbReference type="InterPro" id="IPR001986">
    <property type="entry name" value="Enolpyruvate_Tfrase_dom"/>
</dbReference>
<keyword evidence="7 12" id="KW-0573">Peptidoglycan synthesis</keyword>
<dbReference type="GO" id="GO:0019277">
    <property type="term" value="P:UDP-N-acetylgalactosamine biosynthetic process"/>
    <property type="evidence" value="ECO:0007669"/>
    <property type="project" value="InterPro"/>
</dbReference>
<sequence>MASFVIEGGHRLSGEIHPQGAKNEVLQIICATLLTAEEVTVNNIPDILDVNNLIQLMRDMGVTVAKTGVDSYSFKAANVDLAYLESDNFLKKCSSLRGSVMLIGPMVARFGKAMISKPGGDKIGRRRLDTHFIGIQNLGADFTYNEEREIYEISAEELKGTSMLLDEASVTGTANIVMAAVLAKGKTTIYNAACEPYLQQLCKMLNRMGAKISGIASNLLTIEGVEELHGTDHTVLPDMIEVGSFIGMAAMTRSEITIKNVSYENLGIIPESFRRLGIKLEQRGDDIFVPAQDCYQIESFIDGSIMTIADAPWPGLTPDLLSVMLVVATQAKGSVLIHQKMFESRLFFVDKLIDMGAQIILCDPHRAVVIGHNHGFTLRGGNMTSPDIRAGIALLIAAMSAEGISRIHNIEQIDRGYQNIEGRLNAIGARITRI</sequence>
<dbReference type="GeneID" id="60367263"/>
<feature type="binding site" evidence="12">
    <location>
        <position position="97"/>
    </location>
    <ligand>
        <name>UDP-N-acetyl-alpha-D-glucosamine</name>
        <dbReference type="ChEBI" id="CHEBI:57705"/>
    </ligand>
</feature>
<feature type="binding site" evidence="12">
    <location>
        <position position="319"/>
    </location>
    <ligand>
        <name>UDP-N-acetyl-alpha-D-glucosamine</name>
        <dbReference type="ChEBI" id="CHEBI:57705"/>
    </ligand>
</feature>
<dbReference type="InterPro" id="IPR050068">
    <property type="entry name" value="MurA_subfamily"/>
</dbReference>
<feature type="binding site" evidence="12">
    <location>
        <begin position="22"/>
        <end position="23"/>
    </location>
    <ligand>
        <name>phosphoenolpyruvate</name>
        <dbReference type="ChEBI" id="CHEBI:58702"/>
    </ligand>
</feature>
<protein>
    <recommendedName>
        <fullName evidence="12">UDP-N-acetylglucosamine 1-carboxyvinyltransferase</fullName>
        <ecNumber evidence="12">2.5.1.7</ecNumber>
    </recommendedName>
    <alternativeName>
        <fullName evidence="12">Enoylpyruvate transferase</fullName>
    </alternativeName>
    <alternativeName>
        <fullName evidence="12">UDP-N-acetylglucosamine enolpyruvyl transferase</fullName>
        <shortName evidence="12">EPT</shortName>
    </alternativeName>
</protein>